<accession>A0ABS3RXZ9</accession>
<proteinExistence type="predicted"/>
<organism evidence="1 2">
    <name type="scientific">Actinomadura violacea</name>
    <dbReference type="NCBI Taxonomy" id="2819934"/>
    <lineage>
        <taxon>Bacteria</taxon>
        <taxon>Bacillati</taxon>
        <taxon>Actinomycetota</taxon>
        <taxon>Actinomycetes</taxon>
        <taxon>Streptosporangiales</taxon>
        <taxon>Thermomonosporaceae</taxon>
        <taxon>Actinomadura</taxon>
    </lineage>
</organism>
<protein>
    <submittedName>
        <fullName evidence="1">Uncharacterized protein</fullName>
    </submittedName>
</protein>
<dbReference type="Proteomes" id="UP000680206">
    <property type="component" value="Unassembled WGS sequence"/>
</dbReference>
<gene>
    <name evidence="1" type="ORF">J4709_28845</name>
</gene>
<name>A0ABS3RXZ9_9ACTN</name>
<sequence length="185" mass="19494">MGAEEFYTTAAGTDPDEAFDRAVADAAREHGGRYTGTIAEKDRYVVVAGTPMDADAALALAGRILGTRDHLVAAKTGPAGAVAVSGTRVQMRVPVPPGVYDTDREAIRAAVRAYDFCGGRPVDLPHIAFGVPRQYLGAPDYGSGAYAPRRGGNRFRVAAGATLTVDVEYPAPRHTGWLFFGIAAR</sequence>
<keyword evidence="2" id="KW-1185">Reference proteome</keyword>
<dbReference type="RefSeq" id="WP_208244938.1">
    <property type="nucleotide sequence ID" value="NZ_JAGEPF010000018.1"/>
</dbReference>
<evidence type="ECO:0000313" key="1">
    <source>
        <dbReference type="EMBL" id="MBO2461582.1"/>
    </source>
</evidence>
<dbReference type="EMBL" id="JAGEPF010000018">
    <property type="protein sequence ID" value="MBO2461582.1"/>
    <property type="molecule type" value="Genomic_DNA"/>
</dbReference>
<evidence type="ECO:0000313" key="2">
    <source>
        <dbReference type="Proteomes" id="UP000680206"/>
    </source>
</evidence>
<reference evidence="1 2" key="1">
    <citation type="submission" date="2021-03" db="EMBL/GenBank/DDBJ databases">
        <title>Actinomadura violae sp. nov., isolated from lichen in Thailand.</title>
        <authorList>
            <person name="Kanchanasin P."/>
            <person name="Saeng-In P."/>
            <person name="Phongsopitanun W."/>
            <person name="Yuki M."/>
            <person name="Kudo T."/>
            <person name="Ohkuma M."/>
            <person name="Tanasupawat S."/>
        </authorList>
    </citation>
    <scope>NUCLEOTIDE SEQUENCE [LARGE SCALE GENOMIC DNA]</scope>
    <source>
        <strain evidence="1 2">LCR2-06</strain>
    </source>
</reference>
<comment type="caution">
    <text evidence="1">The sequence shown here is derived from an EMBL/GenBank/DDBJ whole genome shotgun (WGS) entry which is preliminary data.</text>
</comment>